<proteinExistence type="predicted"/>
<reference evidence="1 2" key="1">
    <citation type="submission" date="2018-06" db="EMBL/GenBank/DDBJ databases">
        <title>Genomic Encyclopedia of Type Strains, Phase IV (KMG-IV): sequencing the most valuable type-strain genomes for metagenomic binning, comparative biology and taxonomic classification.</title>
        <authorList>
            <person name="Goeker M."/>
        </authorList>
    </citation>
    <scope>NUCLEOTIDE SEQUENCE [LARGE SCALE GENOMIC DNA]</scope>
    <source>
        <strain evidence="1 2">DSM 25532</strain>
    </source>
</reference>
<organism evidence="1 2">
    <name type="scientific">Roseimicrobium gellanilyticum</name>
    <dbReference type="NCBI Taxonomy" id="748857"/>
    <lineage>
        <taxon>Bacteria</taxon>
        <taxon>Pseudomonadati</taxon>
        <taxon>Verrucomicrobiota</taxon>
        <taxon>Verrucomicrobiia</taxon>
        <taxon>Verrucomicrobiales</taxon>
        <taxon>Verrucomicrobiaceae</taxon>
        <taxon>Roseimicrobium</taxon>
    </lineage>
</organism>
<dbReference type="OrthoDB" id="194585at2"/>
<name>A0A366HMP0_9BACT</name>
<evidence type="ECO:0000313" key="1">
    <source>
        <dbReference type="EMBL" id="RBP44407.1"/>
    </source>
</evidence>
<gene>
    <name evidence="1" type="ORF">DES53_104227</name>
</gene>
<evidence type="ECO:0000313" key="2">
    <source>
        <dbReference type="Proteomes" id="UP000253426"/>
    </source>
</evidence>
<sequence length="168" mass="19712">MQCLTKSQYSEWLRQYQIIEEPYSREEAHRMFRLQFEAPEYARAQSAVVRWLFRTFGKFDGALVVFSDWPLYEPDEMAIITGLRRGHGDRRNLIDAPGHLFGKHEEAEAIGHCYLALLFGWNVYLYLPSGAVTVQFWEGDLVDVWTGDKQLENSIREVAERFHLQIKP</sequence>
<dbReference type="AlphaFoldDB" id="A0A366HMP0"/>
<dbReference type="Proteomes" id="UP000253426">
    <property type="component" value="Unassembled WGS sequence"/>
</dbReference>
<keyword evidence="2" id="KW-1185">Reference proteome</keyword>
<comment type="caution">
    <text evidence="1">The sequence shown here is derived from an EMBL/GenBank/DDBJ whole genome shotgun (WGS) entry which is preliminary data.</text>
</comment>
<dbReference type="EMBL" id="QNRR01000004">
    <property type="protein sequence ID" value="RBP44407.1"/>
    <property type="molecule type" value="Genomic_DNA"/>
</dbReference>
<protein>
    <submittedName>
        <fullName evidence="1">Uncharacterized protein</fullName>
    </submittedName>
</protein>
<accession>A0A366HMP0</accession>